<protein>
    <submittedName>
        <fullName evidence="7">ATP-binding protein</fullName>
    </submittedName>
</protein>
<keyword evidence="5 7" id="KW-0067">ATP-binding</keyword>
<dbReference type="RefSeq" id="WP_057768042.1">
    <property type="nucleotide sequence ID" value="NZ_CP183326.1"/>
</dbReference>
<evidence type="ECO:0000256" key="1">
    <source>
        <dbReference type="ARBA" id="ARBA00022527"/>
    </source>
</evidence>
<keyword evidence="3" id="KW-0547">Nucleotide-binding</keyword>
<dbReference type="InterPro" id="IPR003594">
    <property type="entry name" value="HATPase_dom"/>
</dbReference>
<dbReference type="AlphaFoldDB" id="A0A4R1AZI2"/>
<dbReference type="OrthoDB" id="2883129at2"/>
<dbReference type="InterPro" id="IPR050267">
    <property type="entry name" value="Anti-sigma-factor_SerPK"/>
</dbReference>
<gene>
    <name evidence="7" type="ORF">E0Y62_17425</name>
</gene>
<feature type="domain" description="Histidine kinase/HSP90-like ATPase" evidence="6">
    <location>
        <begin position="12"/>
        <end position="132"/>
    </location>
</feature>
<dbReference type="PANTHER" id="PTHR35526">
    <property type="entry name" value="ANTI-SIGMA-F FACTOR RSBW-RELATED"/>
    <property type="match status" value="1"/>
</dbReference>
<dbReference type="SUPFAM" id="SSF55874">
    <property type="entry name" value="ATPase domain of HSP90 chaperone/DNA topoisomerase II/histidine kinase"/>
    <property type="match status" value="1"/>
</dbReference>
<keyword evidence="1" id="KW-0723">Serine/threonine-protein kinase</keyword>
<sequence>MYTLQLRFHTHEEFRQLRSLIKAVVQHIFGEKDSFLLEVAINEAVNNALCSTHSRKPITLSMRVTAGNRLVIRIKDLGGGFNVRKVLKEMTSSPELLFERNLSSESGRGLGIIRMAADKMIYNRKGNELLLMKYIKQNAINSSNQKSVEVPR</sequence>
<organism evidence="7 8">
    <name type="scientific">Cytobacillus praedii</name>
    <dbReference type="NCBI Taxonomy" id="1742358"/>
    <lineage>
        <taxon>Bacteria</taxon>
        <taxon>Bacillati</taxon>
        <taxon>Bacillota</taxon>
        <taxon>Bacilli</taxon>
        <taxon>Bacillales</taxon>
        <taxon>Bacillaceae</taxon>
        <taxon>Cytobacillus</taxon>
    </lineage>
</organism>
<keyword evidence="8" id="KW-1185">Reference proteome</keyword>
<dbReference type="GO" id="GO:0005524">
    <property type="term" value="F:ATP binding"/>
    <property type="evidence" value="ECO:0007669"/>
    <property type="project" value="UniProtKB-KW"/>
</dbReference>
<dbReference type="EMBL" id="SJTH01000026">
    <property type="protein sequence ID" value="TCJ02786.1"/>
    <property type="molecule type" value="Genomic_DNA"/>
</dbReference>
<evidence type="ECO:0000256" key="4">
    <source>
        <dbReference type="ARBA" id="ARBA00022777"/>
    </source>
</evidence>
<dbReference type="Pfam" id="PF13581">
    <property type="entry name" value="HATPase_c_2"/>
    <property type="match status" value="1"/>
</dbReference>
<reference evidence="7 8" key="1">
    <citation type="submission" date="2019-03" db="EMBL/GenBank/DDBJ databases">
        <authorList>
            <person name="Jensen L."/>
            <person name="Storgaard J."/>
            <person name="Sulaj E."/>
            <person name="Schramm A."/>
            <person name="Marshall I.P.G."/>
        </authorList>
    </citation>
    <scope>NUCLEOTIDE SEQUENCE [LARGE SCALE GENOMIC DNA]</scope>
    <source>
        <strain evidence="7 8">2017H2G3</strain>
    </source>
</reference>
<evidence type="ECO:0000313" key="8">
    <source>
        <dbReference type="Proteomes" id="UP000293846"/>
    </source>
</evidence>
<keyword evidence="2" id="KW-0808">Transferase</keyword>
<dbReference type="CDD" id="cd16936">
    <property type="entry name" value="HATPase_RsbW-like"/>
    <property type="match status" value="1"/>
</dbReference>
<name>A0A4R1AZI2_9BACI</name>
<evidence type="ECO:0000256" key="2">
    <source>
        <dbReference type="ARBA" id="ARBA00022679"/>
    </source>
</evidence>
<evidence type="ECO:0000256" key="3">
    <source>
        <dbReference type="ARBA" id="ARBA00022741"/>
    </source>
</evidence>
<dbReference type="GO" id="GO:0004674">
    <property type="term" value="F:protein serine/threonine kinase activity"/>
    <property type="evidence" value="ECO:0007669"/>
    <property type="project" value="UniProtKB-KW"/>
</dbReference>
<accession>A0A4R1AZI2</accession>
<evidence type="ECO:0000313" key="7">
    <source>
        <dbReference type="EMBL" id="TCJ02786.1"/>
    </source>
</evidence>
<dbReference type="InterPro" id="IPR036890">
    <property type="entry name" value="HATPase_C_sf"/>
</dbReference>
<dbReference type="STRING" id="1742358.GCA_001439605_03602"/>
<evidence type="ECO:0000259" key="6">
    <source>
        <dbReference type="Pfam" id="PF13581"/>
    </source>
</evidence>
<proteinExistence type="predicted"/>
<dbReference type="Proteomes" id="UP000293846">
    <property type="component" value="Unassembled WGS sequence"/>
</dbReference>
<comment type="caution">
    <text evidence="7">The sequence shown here is derived from an EMBL/GenBank/DDBJ whole genome shotgun (WGS) entry which is preliminary data.</text>
</comment>
<keyword evidence="4" id="KW-0418">Kinase</keyword>
<evidence type="ECO:0000256" key="5">
    <source>
        <dbReference type="ARBA" id="ARBA00022840"/>
    </source>
</evidence>
<dbReference type="PANTHER" id="PTHR35526:SF3">
    <property type="entry name" value="ANTI-SIGMA-F FACTOR RSBW"/>
    <property type="match status" value="1"/>
</dbReference>
<dbReference type="Gene3D" id="3.30.565.10">
    <property type="entry name" value="Histidine kinase-like ATPase, C-terminal domain"/>
    <property type="match status" value="1"/>
</dbReference>